<gene>
    <name evidence="4" type="ORF">Q8F55_002049</name>
</gene>
<reference evidence="4 5" key="1">
    <citation type="submission" date="2023-08" db="EMBL/GenBank/DDBJ databases">
        <title>Annotated Genome Sequence of Vanrija albida AlHP1.</title>
        <authorList>
            <person name="Herzog R."/>
        </authorList>
    </citation>
    <scope>NUCLEOTIDE SEQUENCE [LARGE SCALE GENOMIC DNA]</scope>
    <source>
        <strain evidence="4 5">AlHP1</strain>
    </source>
</reference>
<feature type="compositionally biased region" description="Gly residues" evidence="2">
    <location>
        <begin position="224"/>
        <end position="237"/>
    </location>
</feature>
<organism evidence="4 5">
    <name type="scientific">Vanrija albida</name>
    <dbReference type="NCBI Taxonomy" id="181172"/>
    <lineage>
        <taxon>Eukaryota</taxon>
        <taxon>Fungi</taxon>
        <taxon>Dikarya</taxon>
        <taxon>Basidiomycota</taxon>
        <taxon>Agaricomycotina</taxon>
        <taxon>Tremellomycetes</taxon>
        <taxon>Trichosporonales</taxon>
        <taxon>Trichosporonaceae</taxon>
        <taxon>Vanrija</taxon>
    </lineage>
</organism>
<evidence type="ECO:0000256" key="3">
    <source>
        <dbReference type="SAM" id="Phobius"/>
    </source>
</evidence>
<dbReference type="RefSeq" id="XP_069211043.1">
    <property type="nucleotide sequence ID" value="XM_069350657.1"/>
</dbReference>
<feature type="compositionally biased region" description="Basic residues" evidence="2">
    <location>
        <begin position="947"/>
        <end position="958"/>
    </location>
</feature>
<feature type="compositionally biased region" description="Low complexity" evidence="2">
    <location>
        <begin position="1"/>
        <end position="18"/>
    </location>
</feature>
<feature type="compositionally biased region" description="Basic and acidic residues" evidence="2">
    <location>
        <begin position="600"/>
        <end position="626"/>
    </location>
</feature>
<feature type="coiled-coil region" evidence="1">
    <location>
        <begin position="1033"/>
        <end position="1061"/>
    </location>
</feature>
<protein>
    <submittedName>
        <fullName evidence="4">Uncharacterized protein</fullName>
    </submittedName>
</protein>
<evidence type="ECO:0000256" key="2">
    <source>
        <dbReference type="SAM" id="MobiDB-lite"/>
    </source>
</evidence>
<comment type="caution">
    <text evidence="4">The sequence shown here is derived from an EMBL/GenBank/DDBJ whole genome shotgun (WGS) entry which is preliminary data.</text>
</comment>
<keyword evidence="3" id="KW-0472">Membrane</keyword>
<feature type="region of interest" description="Disordered" evidence="2">
    <location>
        <begin position="1"/>
        <end position="357"/>
    </location>
</feature>
<feature type="region of interest" description="Disordered" evidence="2">
    <location>
        <begin position="529"/>
        <end position="630"/>
    </location>
</feature>
<keyword evidence="3" id="KW-0812">Transmembrane</keyword>
<feature type="region of interest" description="Disordered" evidence="2">
    <location>
        <begin position="971"/>
        <end position="992"/>
    </location>
</feature>
<accession>A0ABR3Q8P5</accession>
<sequence length="1380" mass="147384">MTETPAAAAASANGNGHAPAPPHPNGALPHAKTPPPASTPLPLPLQTPPSLPLPRASASPTAARHLPSTARQLEAIAPSDSDSAGAAAMNASSSRRGLALDQPVVPPAEGSTPGTPKAQPVPPTPLRRMSIDRRVRSEALPKPRRHSSMANGTRPSVLTGGYESSSEDDKSGHVASPQSQGRTRVAALPMLQEVQAHHHLTAGASASGRRRAQSLMSPPVGQHDAGGGGGGGGGAGGAFAPPSPAGSSRRSSRLRPFATSPLSPRAPGAAAAAAGGSVTGSPRFAPTSAGSSQVPPGSANEPSVRVTAPSGGEATSSGWEDDMVRQRPRKLRAVEENRQQNQHQQQHHRPSPLTLSLGLGSLRNEAVLSSDQIQALLNDADVSSAIQLMSSTPPSRAHRQSIATPIPDASHSATATSQPSQAVDLPEVSKPYLVSAPPALTGGGPDWGGRDRDRSPSISSSAVAPSPMRNVTPATGGRRRTMSNATDSDGGHIAFTHHVPPIPAGDTDIEEASEDDIAHSDNLASAHFSANDDVSTPKTPDMSAPTPQAKDETTSRRRISGFFNLGKKRAPSPNQAPPERLERLAPPAPLPAPSPRQHQHRETQALRQKTDRESEMKNAERARRQQEQLQEQQYRARLTVNAHPAAQRKALSVSTHLDAYYSAINDGLENPPKFDPLAVLRWKRATEAQTDKRIKWESDHAADLERLRESRALSPLPWNAGASKTSLGSSPLIGSSPRYEALRPSFDTKRSRTTAPNGEPLAAPGWHYTMDDVNDYNECNGVVDYFYPPVLPPIPDPQETHTSPGPPESNASAVWSGHRSHLSVASSQDERKAKDAGVALSQRASSSVQSLIAPGNTSEDGTGALSRTNSIEATTVRPRPVSNSFRTHRAHQSTTGIPSQKSLSILRSPLESLKTAAKEARRNIAVAVADFDDSEAAPGDSTTQHTGMHHRPYNHAHHSSFRDRANMLRRNIGTSNNHGGDMSTGTSDDEHGNLRRLFGKGGVARMTSNLGPRPQKAHNADAEAAQLSRAAELRELENVYAREQRAKERQARRERQTTEMELAAAARIAQVEDEIYAERLEILEKGRKRLEQADVAATQMDYTVSHFTAQLDQVQSVFRHTADVDVSFPGLDNLRKPPTRSASRDEDETADSLGPLVAESDKGYFSAVGAGSSRPRPPRKQPAAPQVPLPSFGLGVIGPRRSVLDPITGQHVDPIGRLQLTLERGRGVKNSMVDGRNAAAEQLRDINSTIDSLVKQKESVRSWIKHLLPRIGKLKEERANIIVKLKGGVNARMWRTSDIAVDLVVRWAMGLVSYFIRILRGINWVRRVDAGWLLWCSMGAIVAMLIYFFVTGDTSPSGVPTSAAVSASVSDMPSASVSVS</sequence>
<dbReference type="EMBL" id="JBBXJM010000002">
    <property type="protein sequence ID" value="KAL1411099.1"/>
    <property type="molecule type" value="Genomic_DNA"/>
</dbReference>
<feature type="transmembrane region" description="Helical" evidence="3">
    <location>
        <begin position="1331"/>
        <end position="1350"/>
    </location>
</feature>
<evidence type="ECO:0000256" key="1">
    <source>
        <dbReference type="SAM" id="Coils"/>
    </source>
</evidence>
<feature type="compositionally biased region" description="Polar residues" evidence="2">
    <location>
        <begin position="842"/>
        <end position="873"/>
    </location>
</feature>
<feature type="region of interest" description="Disordered" evidence="2">
    <location>
        <begin position="1127"/>
        <end position="1191"/>
    </location>
</feature>
<feature type="region of interest" description="Disordered" evidence="2">
    <location>
        <begin position="793"/>
        <end position="903"/>
    </location>
</feature>
<feature type="compositionally biased region" description="Polar residues" evidence="2">
    <location>
        <begin position="972"/>
        <end position="986"/>
    </location>
</feature>
<feature type="compositionally biased region" description="Pro residues" evidence="2">
    <location>
        <begin position="32"/>
        <end position="52"/>
    </location>
</feature>
<proteinExistence type="predicted"/>
<feature type="region of interest" description="Disordered" evidence="2">
    <location>
        <begin position="935"/>
        <end position="958"/>
    </location>
</feature>
<feature type="transmembrane region" description="Helical" evidence="3">
    <location>
        <begin position="1299"/>
        <end position="1319"/>
    </location>
</feature>
<keyword evidence="1" id="KW-0175">Coiled coil</keyword>
<feature type="compositionally biased region" description="Low complexity" evidence="2">
    <location>
        <begin position="260"/>
        <end position="282"/>
    </location>
</feature>
<keyword evidence="3" id="KW-1133">Transmembrane helix</keyword>
<feature type="compositionally biased region" description="Low complexity" evidence="2">
    <location>
        <begin position="53"/>
        <end position="64"/>
    </location>
</feature>
<feature type="compositionally biased region" description="Polar residues" evidence="2">
    <location>
        <begin position="892"/>
        <end position="903"/>
    </location>
</feature>
<name>A0ABR3Q8P5_9TREE</name>
<evidence type="ECO:0000313" key="4">
    <source>
        <dbReference type="EMBL" id="KAL1411099.1"/>
    </source>
</evidence>
<keyword evidence="5" id="KW-1185">Reference proteome</keyword>
<feature type="compositionally biased region" description="Basic and acidic residues" evidence="2">
    <location>
        <begin position="129"/>
        <end position="141"/>
    </location>
</feature>
<feature type="compositionally biased region" description="Low complexity" evidence="2">
    <location>
        <begin position="456"/>
        <end position="467"/>
    </location>
</feature>
<dbReference type="Proteomes" id="UP001565368">
    <property type="component" value="Unassembled WGS sequence"/>
</dbReference>
<dbReference type="GeneID" id="95983092"/>
<feature type="region of interest" description="Disordered" evidence="2">
    <location>
        <begin position="433"/>
        <end position="508"/>
    </location>
</feature>
<feature type="compositionally biased region" description="Low complexity" evidence="2">
    <location>
        <begin position="75"/>
        <end position="94"/>
    </location>
</feature>
<evidence type="ECO:0000313" key="5">
    <source>
        <dbReference type="Proteomes" id="UP001565368"/>
    </source>
</evidence>